<feature type="compositionally biased region" description="Low complexity" evidence="1">
    <location>
        <begin position="250"/>
        <end position="273"/>
    </location>
</feature>
<evidence type="ECO:0000256" key="1">
    <source>
        <dbReference type="SAM" id="MobiDB-lite"/>
    </source>
</evidence>
<dbReference type="Proteomes" id="UP001189429">
    <property type="component" value="Unassembled WGS sequence"/>
</dbReference>
<evidence type="ECO:0000313" key="3">
    <source>
        <dbReference type="Proteomes" id="UP001189429"/>
    </source>
</evidence>
<name>A0ABN9QYU8_9DINO</name>
<gene>
    <name evidence="2" type="ORF">PCOR1329_LOCUS16133</name>
</gene>
<accession>A0ABN9QYU8</accession>
<reference evidence="2" key="1">
    <citation type="submission" date="2023-10" db="EMBL/GenBank/DDBJ databases">
        <authorList>
            <person name="Chen Y."/>
            <person name="Shah S."/>
            <person name="Dougan E. K."/>
            <person name="Thang M."/>
            <person name="Chan C."/>
        </authorList>
    </citation>
    <scope>NUCLEOTIDE SEQUENCE [LARGE SCALE GENOMIC DNA]</scope>
</reference>
<protein>
    <submittedName>
        <fullName evidence="2">Uncharacterized protein</fullName>
    </submittedName>
</protein>
<sequence length="340" mass="38322">VIKATRTLRALRHKAGRRAAAISPDSEDERLTSIQELTDEDSEMEQNWDMPPDPWTDGVLRGLQYEEEAMSEAEIELFYEGSFILVPAVRCWRRFVIKMLMCLRVCAATRLLAVVVPRAGRLEAQIVDQEGCQHPPSAIWHGVNQYARYSKCRTCGKSLSMVRFTKEEIEENRRQRDLKKRAKQEQRIKKDELEEMVPEDRPPLHLARSVPAEPVSDLCYEEGSLGSAPKLKLKMPPMGVAWSPNHGSRRSGSASSGAPTARKAAHAKAPPGHSQAEWDPELRGPPPKPAPTQRASDLEIMRQMMLEDRDARNLQMENMIGSIQALTEGIKGKLDETDDH</sequence>
<organism evidence="2 3">
    <name type="scientific">Prorocentrum cordatum</name>
    <dbReference type="NCBI Taxonomy" id="2364126"/>
    <lineage>
        <taxon>Eukaryota</taxon>
        <taxon>Sar</taxon>
        <taxon>Alveolata</taxon>
        <taxon>Dinophyceae</taxon>
        <taxon>Prorocentrales</taxon>
        <taxon>Prorocentraceae</taxon>
        <taxon>Prorocentrum</taxon>
    </lineage>
</organism>
<feature type="region of interest" description="Disordered" evidence="1">
    <location>
        <begin position="173"/>
        <end position="200"/>
    </location>
</feature>
<feature type="compositionally biased region" description="Basic and acidic residues" evidence="1">
    <location>
        <begin position="183"/>
        <end position="200"/>
    </location>
</feature>
<keyword evidence="3" id="KW-1185">Reference proteome</keyword>
<feature type="region of interest" description="Disordered" evidence="1">
    <location>
        <begin position="237"/>
        <end position="299"/>
    </location>
</feature>
<evidence type="ECO:0000313" key="2">
    <source>
        <dbReference type="EMBL" id="CAK0811587.1"/>
    </source>
</evidence>
<comment type="caution">
    <text evidence="2">The sequence shown here is derived from an EMBL/GenBank/DDBJ whole genome shotgun (WGS) entry which is preliminary data.</text>
</comment>
<feature type="non-terminal residue" evidence="2">
    <location>
        <position position="1"/>
    </location>
</feature>
<proteinExistence type="predicted"/>
<dbReference type="EMBL" id="CAUYUJ010004925">
    <property type="protein sequence ID" value="CAK0811587.1"/>
    <property type="molecule type" value="Genomic_DNA"/>
</dbReference>